<keyword evidence="6 7" id="KW-0574">Periplasm</keyword>
<feature type="domain" description="Glucan biosynthesis periplasmic MdoG C-terminal" evidence="8">
    <location>
        <begin position="31"/>
        <end position="505"/>
    </location>
</feature>
<dbReference type="HAMAP" id="MF_01069">
    <property type="entry name" value="MdoG_OpgG"/>
    <property type="match status" value="1"/>
</dbReference>
<dbReference type="RefSeq" id="WP_188396288.1">
    <property type="nucleotide sequence ID" value="NZ_BMCG01000004.1"/>
</dbReference>
<dbReference type="InterPro" id="IPR007444">
    <property type="entry name" value="Glucan_biosyn_MdoG_C"/>
</dbReference>
<dbReference type="InterPro" id="IPR011013">
    <property type="entry name" value="Gal_mutarotase_sf_dom"/>
</dbReference>
<evidence type="ECO:0000256" key="7">
    <source>
        <dbReference type="HAMAP-Rule" id="MF_01069"/>
    </source>
</evidence>
<comment type="pathway">
    <text evidence="2 7">Glycan metabolism; osmoregulated periplasmic glucan (OPG) biosynthesis.</text>
</comment>
<dbReference type="InterPro" id="IPR014718">
    <property type="entry name" value="GH-type_carb-bd"/>
</dbReference>
<feature type="chain" id="PRO_5035349093" description="Glucans biosynthesis protein G" evidence="7">
    <location>
        <begin position="31"/>
        <end position="510"/>
    </location>
</feature>
<feature type="signal peptide" evidence="7">
    <location>
        <begin position="1"/>
        <end position="30"/>
    </location>
</feature>
<dbReference type="Gene3D" id="2.60.40.10">
    <property type="entry name" value="Immunoglobulins"/>
    <property type="match status" value="1"/>
</dbReference>
<gene>
    <name evidence="7 9" type="primary">opgG</name>
    <name evidence="9" type="ORF">GCM10007205_21800</name>
</gene>
<comment type="subcellular location">
    <subcellularLocation>
        <location evidence="1 7">Periplasm</location>
    </subcellularLocation>
</comment>
<dbReference type="GO" id="GO:0003824">
    <property type="term" value="F:catalytic activity"/>
    <property type="evidence" value="ECO:0007669"/>
    <property type="project" value="InterPro"/>
</dbReference>
<comment type="function">
    <text evidence="7">Involved in the biosynthesis of osmoregulated periplasmic glucans (OPGs).</text>
</comment>
<evidence type="ECO:0000256" key="2">
    <source>
        <dbReference type="ARBA" id="ARBA00005001"/>
    </source>
</evidence>
<dbReference type="Proteomes" id="UP000620266">
    <property type="component" value="Unassembled WGS sequence"/>
</dbReference>
<name>A0A8J2XZL1_9BURK</name>
<keyword evidence="10" id="KW-1185">Reference proteome</keyword>
<dbReference type="Pfam" id="PF04349">
    <property type="entry name" value="MdoG"/>
    <property type="match status" value="1"/>
</dbReference>
<dbReference type="GO" id="GO:0030246">
    <property type="term" value="F:carbohydrate binding"/>
    <property type="evidence" value="ECO:0007669"/>
    <property type="project" value="InterPro"/>
</dbReference>
<evidence type="ECO:0000259" key="8">
    <source>
        <dbReference type="Pfam" id="PF04349"/>
    </source>
</evidence>
<organism evidence="9 10">
    <name type="scientific">Oxalicibacterium flavum</name>
    <dbReference type="NCBI Taxonomy" id="179467"/>
    <lineage>
        <taxon>Bacteria</taxon>
        <taxon>Pseudomonadati</taxon>
        <taxon>Pseudomonadota</taxon>
        <taxon>Betaproteobacteria</taxon>
        <taxon>Burkholderiales</taxon>
        <taxon>Oxalobacteraceae</taxon>
        <taxon>Oxalicibacterium</taxon>
    </lineage>
</organism>
<dbReference type="EMBL" id="BMCG01000004">
    <property type="protein sequence ID" value="GGC12460.1"/>
    <property type="molecule type" value="Genomic_DNA"/>
</dbReference>
<dbReference type="GO" id="GO:0030288">
    <property type="term" value="C:outer membrane-bounded periplasmic space"/>
    <property type="evidence" value="ECO:0007669"/>
    <property type="project" value="TreeGrafter"/>
</dbReference>
<comment type="caution">
    <text evidence="9">The sequence shown here is derived from an EMBL/GenBank/DDBJ whole genome shotgun (WGS) entry which is preliminary data.</text>
</comment>
<dbReference type="SUPFAM" id="SSF81296">
    <property type="entry name" value="E set domains"/>
    <property type="match status" value="1"/>
</dbReference>
<evidence type="ECO:0000256" key="6">
    <source>
        <dbReference type="ARBA" id="ARBA00022764"/>
    </source>
</evidence>
<comment type="similarity">
    <text evidence="3 7">Belongs to the OpgD/OpgG family.</text>
</comment>
<dbReference type="InterPro" id="IPR014438">
    <property type="entry name" value="Glucan_biosyn_MdoG/MdoD"/>
</dbReference>
<proteinExistence type="inferred from homology"/>
<dbReference type="FunFam" id="2.70.98.10:FF:000001">
    <property type="entry name" value="Glucans biosynthesis protein G"/>
    <property type="match status" value="1"/>
</dbReference>
<dbReference type="InterPro" id="IPR014756">
    <property type="entry name" value="Ig_E-set"/>
</dbReference>
<dbReference type="PIRSF" id="PIRSF006281">
    <property type="entry name" value="MdoG"/>
    <property type="match status" value="1"/>
</dbReference>
<dbReference type="InterPro" id="IPR013783">
    <property type="entry name" value="Ig-like_fold"/>
</dbReference>
<dbReference type="AlphaFoldDB" id="A0A8J2XZL1"/>
<evidence type="ECO:0000256" key="5">
    <source>
        <dbReference type="ARBA" id="ARBA00022729"/>
    </source>
</evidence>
<evidence type="ECO:0000256" key="1">
    <source>
        <dbReference type="ARBA" id="ARBA00004418"/>
    </source>
</evidence>
<evidence type="ECO:0000256" key="4">
    <source>
        <dbReference type="ARBA" id="ARBA00015376"/>
    </source>
</evidence>
<evidence type="ECO:0000313" key="10">
    <source>
        <dbReference type="Proteomes" id="UP000620266"/>
    </source>
</evidence>
<dbReference type="PANTHER" id="PTHR30504">
    <property type="entry name" value="GLUCANS BIOSYNTHESIS PROTEIN"/>
    <property type="match status" value="1"/>
</dbReference>
<sequence precursor="true">MFVNVFKLVRLHPRALVFALTLLPCIPSLAFDFNDVAKRAQQLSKTAYKEPQVKLPKGLANLDYDEYRDIRYKLEKSHWRAQNLPFELSFFHQGRQYAHQVKINEIVANRARPIPFDPRNFDYGNNKINTSEMRSMGFAGFRVHYPINTAKYKDEVMVFLGASYLRGVGKDQTYGLSARGLAVDTALNSGEEFPRFTEFWIERPTARSKQITIYALLDSKRVTGAYRYVIKPGDPTVTEVKSQLYLRENVTKLGIAPLTSMYFFGENQRAAVEDYRPEVHDSDGLSIASGTGEWIWRPLVNPKRLLVTSYSLSNPTGFGLMQRDEKFSSYEDLEARYETRPSAWVEPVGKWGAGRVELIQIPTPDEFNDNIVAFWIPDQLPKPGQPINFDYKLSWGKEAQQRPPLAWVTQTRRGHGYIRKPDNTIGLFVDFDGPALKKMKADAKVGLRVSADANGQIVESHAYPNPKTGGWRGTVRVRRVDDTKPVELRGFLQDENATLSETWSYILPAD</sequence>
<dbReference type="Gene3D" id="2.70.98.10">
    <property type="match status" value="1"/>
</dbReference>
<dbReference type="PANTHER" id="PTHR30504:SF4">
    <property type="entry name" value="GLUCANS BIOSYNTHESIS PROTEIN G"/>
    <property type="match status" value="1"/>
</dbReference>
<reference evidence="9" key="1">
    <citation type="journal article" date="2014" name="Int. J. Syst. Evol. Microbiol.">
        <title>Complete genome sequence of Corynebacterium casei LMG S-19264T (=DSM 44701T), isolated from a smear-ripened cheese.</title>
        <authorList>
            <consortium name="US DOE Joint Genome Institute (JGI-PGF)"/>
            <person name="Walter F."/>
            <person name="Albersmeier A."/>
            <person name="Kalinowski J."/>
            <person name="Ruckert C."/>
        </authorList>
    </citation>
    <scope>NUCLEOTIDE SEQUENCE</scope>
    <source>
        <strain evidence="9">CCM 7086</strain>
    </source>
</reference>
<evidence type="ECO:0000256" key="3">
    <source>
        <dbReference type="ARBA" id="ARBA00009284"/>
    </source>
</evidence>
<keyword evidence="5 7" id="KW-0732">Signal</keyword>
<protein>
    <recommendedName>
        <fullName evidence="4 7">Glucans biosynthesis protein G</fullName>
    </recommendedName>
</protein>
<dbReference type="UniPathway" id="UPA00637"/>
<dbReference type="SUPFAM" id="SSF74650">
    <property type="entry name" value="Galactose mutarotase-like"/>
    <property type="match status" value="1"/>
</dbReference>
<reference evidence="9" key="2">
    <citation type="submission" date="2020-09" db="EMBL/GenBank/DDBJ databases">
        <authorList>
            <person name="Sun Q."/>
            <person name="Sedlacek I."/>
        </authorList>
    </citation>
    <scope>NUCLEOTIDE SEQUENCE</scope>
    <source>
        <strain evidence="9">CCM 7086</strain>
    </source>
</reference>
<dbReference type="InterPro" id="IPR023704">
    <property type="entry name" value="MdoG_OpgG"/>
</dbReference>
<dbReference type="GO" id="GO:0051274">
    <property type="term" value="P:beta-glucan biosynthetic process"/>
    <property type="evidence" value="ECO:0007669"/>
    <property type="project" value="TreeGrafter"/>
</dbReference>
<evidence type="ECO:0000313" key="9">
    <source>
        <dbReference type="EMBL" id="GGC12460.1"/>
    </source>
</evidence>
<accession>A0A8J2XZL1</accession>